<evidence type="ECO:0000313" key="3">
    <source>
        <dbReference type="Proteomes" id="UP000017842"/>
    </source>
</evidence>
<organism evidence="2 3">
    <name type="scientific">Methyloglobulus morosus KoM1</name>
    <dbReference type="NCBI Taxonomy" id="1116472"/>
    <lineage>
        <taxon>Bacteria</taxon>
        <taxon>Pseudomonadati</taxon>
        <taxon>Pseudomonadota</taxon>
        <taxon>Gammaproteobacteria</taxon>
        <taxon>Methylococcales</taxon>
        <taxon>Methylococcaceae</taxon>
        <taxon>Methyloglobulus</taxon>
    </lineage>
</organism>
<reference evidence="2 3" key="1">
    <citation type="journal article" date="2013" name="Genome Announc.">
        <title>Draft Genome Sequence of the Methanotrophic Gammaproteobacterium Methyloglobulus morosus DSM 22980 Strain KoM1.</title>
        <authorList>
            <person name="Poehlein A."/>
            <person name="Deutzmann J.S."/>
            <person name="Daniel R."/>
            <person name="Simeonova D.D."/>
        </authorList>
    </citation>
    <scope>NUCLEOTIDE SEQUENCE [LARGE SCALE GENOMIC DNA]</scope>
    <source>
        <strain evidence="2 3">KoM1</strain>
    </source>
</reference>
<gene>
    <name evidence="2" type="ORF">MGMO_8c00490</name>
</gene>
<evidence type="ECO:0000256" key="1">
    <source>
        <dbReference type="SAM" id="MobiDB-lite"/>
    </source>
</evidence>
<dbReference type="InterPro" id="IPR010653">
    <property type="entry name" value="NlpB/DapX"/>
</dbReference>
<name>V5C621_9GAMM</name>
<dbReference type="RefSeq" id="WP_023493147.1">
    <property type="nucleotide sequence ID" value="NZ_AYLO01000008.1"/>
</dbReference>
<evidence type="ECO:0008006" key="4">
    <source>
        <dbReference type="Google" id="ProtNLM"/>
    </source>
</evidence>
<accession>V5C621</accession>
<proteinExistence type="predicted"/>
<protein>
    <recommendedName>
        <fullName evidence="4">Outer membrane protein assembly factor BamC</fullName>
    </recommendedName>
</protein>
<dbReference type="Gene3D" id="3.30.310.170">
    <property type="entry name" value="Outer membrane protein assembly factor BamC"/>
    <property type="match status" value="1"/>
</dbReference>
<evidence type="ECO:0000313" key="2">
    <source>
        <dbReference type="EMBL" id="ESS73912.1"/>
    </source>
</evidence>
<dbReference type="AlphaFoldDB" id="V5C621"/>
<dbReference type="OrthoDB" id="5567595at2"/>
<dbReference type="eggNOG" id="COG3317">
    <property type="taxonomic scope" value="Bacteria"/>
</dbReference>
<dbReference type="PROSITE" id="PS51257">
    <property type="entry name" value="PROKAR_LIPOPROTEIN"/>
    <property type="match status" value="1"/>
</dbReference>
<dbReference type="InterPro" id="IPR042268">
    <property type="entry name" value="BamC_C"/>
</dbReference>
<dbReference type="STRING" id="1116472.MGMO_8c00490"/>
<comment type="caution">
    <text evidence="2">The sequence shown here is derived from an EMBL/GenBank/DDBJ whole genome shotgun (WGS) entry which is preliminary data.</text>
</comment>
<dbReference type="EMBL" id="AYLO01000008">
    <property type="protein sequence ID" value="ESS73912.1"/>
    <property type="molecule type" value="Genomic_DNA"/>
</dbReference>
<sequence>MNRIGICIVGFTAILSAGCSYLESYFPDKERDYQYTTEIPLINYPADLRKNKSAENPSSDGVAETPSPAENLERSEVGTTTDNADQPPATGALSENALETTPSATPEVSSTPITPAAESDGRDIVLSVQIVKYDDGESRLRLGAGFSKSWRVVNKALSRNTIEVTERNHDKAQIVIQYDPDEKKAKDDSFMDEIIFLFKGIGVNDKTFVLKLEEHGQQTDTIVLNEEHLPMLNDEAALRLLKLMADTIKADLAKKSQPDNENNP</sequence>
<keyword evidence="3" id="KW-1185">Reference proteome</keyword>
<dbReference type="Pfam" id="PF06804">
    <property type="entry name" value="Lipoprotein_18"/>
    <property type="match status" value="1"/>
</dbReference>
<dbReference type="Proteomes" id="UP000017842">
    <property type="component" value="Unassembled WGS sequence"/>
</dbReference>
<feature type="region of interest" description="Disordered" evidence="1">
    <location>
        <begin position="50"/>
        <end position="93"/>
    </location>
</feature>